<name>A0A9D2HG11_9BACT</name>
<dbReference type="InterPro" id="IPR013429">
    <property type="entry name" value="Regulatory_FmdB_Zinc_ribbon"/>
</dbReference>
<dbReference type="EMBL" id="DXAN01000032">
    <property type="protein sequence ID" value="HJA09486.1"/>
    <property type="molecule type" value="Genomic_DNA"/>
</dbReference>
<dbReference type="Pfam" id="PF09723">
    <property type="entry name" value="Zn_ribbon_8"/>
    <property type="match status" value="1"/>
</dbReference>
<evidence type="ECO:0000259" key="2">
    <source>
        <dbReference type="SMART" id="SM00834"/>
    </source>
</evidence>
<dbReference type="PANTHER" id="PTHR34404:SF2">
    <property type="entry name" value="CONSERVED SERINE RICH PROTEIN"/>
    <property type="match status" value="1"/>
</dbReference>
<reference evidence="3" key="1">
    <citation type="journal article" date="2021" name="PeerJ">
        <title>Extensive microbial diversity within the chicken gut microbiome revealed by metagenomics and culture.</title>
        <authorList>
            <person name="Gilroy R."/>
            <person name="Ravi A."/>
            <person name="Getino M."/>
            <person name="Pursley I."/>
            <person name="Horton D.L."/>
            <person name="Alikhan N.F."/>
            <person name="Baker D."/>
            <person name="Gharbi K."/>
            <person name="Hall N."/>
            <person name="Watson M."/>
            <person name="Adriaenssens E.M."/>
            <person name="Foster-Nyarko E."/>
            <person name="Jarju S."/>
            <person name="Secka A."/>
            <person name="Antonio M."/>
            <person name="Oren A."/>
            <person name="Chaudhuri R.R."/>
            <person name="La Ragione R."/>
            <person name="Hildebrand F."/>
            <person name="Pallen M.J."/>
        </authorList>
    </citation>
    <scope>NUCLEOTIDE SEQUENCE</scope>
    <source>
        <strain evidence="3">CHK186-16707</strain>
    </source>
</reference>
<proteinExistence type="predicted"/>
<evidence type="ECO:0000313" key="3">
    <source>
        <dbReference type="EMBL" id="HJA09486.1"/>
    </source>
</evidence>
<evidence type="ECO:0000313" key="4">
    <source>
        <dbReference type="Proteomes" id="UP000824225"/>
    </source>
</evidence>
<feature type="compositionally biased region" description="Low complexity" evidence="1">
    <location>
        <begin position="108"/>
        <end position="137"/>
    </location>
</feature>
<feature type="domain" description="Putative regulatory protein FmdB zinc ribbon" evidence="2">
    <location>
        <begin position="1"/>
        <end position="42"/>
    </location>
</feature>
<dbReference type="NCBIfam" id="TIGR02605">
    <property type="entry name" value="CxxC_CxxC_SSSS"/>
    <property type="match status" value="1"/>
</dbReference>
<organism evidence="3 4">
    <name type="scientific">Candidatus Mailhella merdigallinarum</name>
    <dbReference type="NCBI Taxonomy" id="2838658"/>
    <lineage>
        <taxon>Bacteria</taxon>
        <taxon>Pseudomonadati</taxon>
        <taxon>Thermodesulfobacteriota</taxon>
        <taxon>Desulfovibrionia</taxon>
        <taxon>Desulfovibrionales</taxon>
        <taxon>Desulfovibrionaceae</taxon>
        <taxon>Mailhella</taxon>
    </lineage>
</organism>
<sequence length="147" mass="15034">MPIYEYHCPHCRKNFEEWLKSDDDASTHPCPTCGESSPRIISQTTFILKGGGWYVTEYGSHHAESEDASAEISQDAPQDASGDTGAGASAADTGAGKDASGEAKSDAKSAAPAPDKNAAKPATRPAAPQTAPSTTGTKPAKPASASA</sequence>
<accession>A0A9D2HG11</accession>
<gene>
    <name evidence="3" type="ORF">H9962_09930</name>
</gene>
<dbReference type="AlphaFoldDB" id="A0A9D2HG11"/>
<comment type="caution">
    <text evidence="3">The sequence shown here is derived from an EMBL/GenBank/DDBJ whole genome shotgun (WGS) entry which is preliminary data.</text>
</comment>
<reference evidence="3" key="2">
    <citation type="submission" date="2021-04" db="EMBL/GenBank/DDBJ databases">
        <authorList>
            <person name="Gilroy R."/>
        </authorList>
    </citation>
    <scope>NUCLEOTIDE SEQUENCE</scope>
    <source>
        <strain evidence="3">CHK186-16707</strain>
    </source>
</reference>
<feature type="region of interest" description="Disordered" evidence="1">
    <location>
        <begin position="61"/>
        <end position="147"/>
    </location>
</feature>
<feature type="compositionally biased region" description="Low complexity" evidence="1">
    <location>
        <begin position="79"/>
        <end position="98"/>
    </location>
</feature>
<protein>
    <submittedName>
        <fullName evidence="3">Zinc ribbon domain-containing protein</fullName>
    </submittedName>
</protein>
<dbReference type="PANTHER" id="PTHR34404">
    <property type="entry name" value="REGULATORY PROTEIN, FMDB FAMILY"/>
    <property type="match status" value="1"/>
</dbReference>
<dbReference type="Proteomes" id="UP000824225">
    <property type="component" value="Unassembled WGS sequence"/>
</dbReference>
<dbReference type="SMART" id="SM00834">
    <property type="entry name" value="CxxC_CXXC_SSSS"/>
    <property type="match status" value="1"/>
</dbReference>
<evidence type="ECO:0000256" key="1">
    <source>
        <dbReference type="SAM" id="MobiDB-lite"/>
    </source>
</evidence>